<evidence type="ECO:0008006" key="4">
    <source>
        <dbReference type="Google" id="ProtNLM"/>
    </source>
</evidence>
<protein>
    <recommendedName>
        <fullName evidence="4">C2H2-type domain-containing protein</fullName>
    </recommendedName>
</protein>
<dbReference type="OrthoDB" id="5309037at2759"/>
<keyword evidence="3" id="KW-1185">Reference proteome</keyword>
<accession>A0A1Y2E801</accession>
<dbReference type="AlphaFoldDB" id="A0A1Y2E801"/>
<feature type="compositionally biased region" description="Pro residues" evidence="1">
    <location>
        <begin position="203"/>
        <end position="213"/>
    </location>
</feature>
<feature type="compositionally biased region" description="Basic and acidic residues" evidence="1">
    <location>
        <begin position="175"/>
        <end position="187"/>
    </location>
</feature>
<gene>
    <name evidence="2" type="ORF">BCR38DRAFT_425416</name>
</gene>
<dbReference type="GeneID" id="63775929"/>
<sequence length="344" mass="38816">MDLDTVGGLVQALVSTYYWGLELYTKWQQRRWQQNHYRTHEGKLPGTGSCALSTSLSTSGLKIREMFDIKAEMLGTGFSLGDEQCRALLRANLEQLESRVRILQDAIEARNQPLELFEAIRVSEAVRISSLTALTKQYQRAAIGRLVPRKLPTRQQSTPTPPPLSDADVLPSVGGDRDARTPVDHDAQTTCHTASSSKSPFKTEPPSPPPTPKFIPDDLQSTCTSEFGPRPKNSVFSIFCPEAMKRQVDLRMSVPRERKCIRCDYEWRGHKTEDRQATMVKDGFQLTPRFLGKSHFQGGFGCVLCISSGKTEEYETVENLRDHINAAHNKWQMLHDRDLHMAGR</sequence>
<evidence type="ECO:0000313" key="3">
    <source>
        <dbReference type="Proteomes" id="UP000193689"/>
    </source>
</evidence>
<dbReference type="PANTHER" id="PTHR42354">
    <property type="entry name" value="C2H2-TYPE DOMAIN-CONTAINING PROTEIN"/>
    <property type="match status" value="1"/>
</dbReference>
<name>A0A1Y2E801_9PEZI</name>
<evidence type="ECO:0000313" key="2">
    <source>
        <dbReference type="EMBL" id="ORY66975.1"/>
    </source>
</evidence>
<proteinExistence type="predicted"/>
<dbReference type="PANTHER" id="PTHR42354:SF1">
    <property type="entry name" value="C2H2-TYPE DOMAIN-CONTAINING PROTEIN"/>
    <property type="match status" value="1"/>
</dbReference>
<dbReference type="Proteomes" id="UP000193689">
    <property type="component" value="Unassembled WGS sequence"/>
</dbReference>
<dbReference type="EMBL" id="MCFJ01000004">
    <property type="protein sequence ID" value="ORY66975.1"/>
    <property type="molecule type" value="Genomic_DNA"/>
</dbReference>
<reference evidence="2 3" key="1">
    <citation type="submission" date="2016-07" db="EMBL/GenBank/DDBJ databases">
        <title>Pervasive Adenine N6-methylation of Active Genes in Fungi.</title>
        <authorList>
            <consortium name="DOE Joint Genome Institute"/>
            <person name="Mondo S.J."/>
            <person name="Dannebaum R.O."/>
            <person name="Kuo R.C."/>
            <person name="Labutti K."/>
            <person name="Haridas S."/>
            <person name="Kuo A."/>
            <person name="Salamov A."/>
            <person name="Ahrendt S.R."/>
            <person name="Lipzen A."/>
            <person name="Sullivan W."/>
            <person name="Andreopoulos W.B."/>
            <person name="Clum A."/>
            <person name="Lindquist E."/>
            <person name="Daum C."/>
            <person name="Ramamoorthy G.K."/>
            <person name="Gryganskyi A."/>
            <person name="Culley D."/>
            <person name="Magnuson J.K."/>
            <person name="James T.Y."/>
            <person name="O'Malley M.A."/>
            <person name="Stajich J.E."/>
            <person name="Spatafora J.W."/>
            <person name="Visel A."/>
            <person name="Grigoriev I.V."/>
        </authorList>
    </citation>
    <scope>NUCLEOTIDE SEQUENCE [LARGE SCALE GENOMIC DNA]</scope>
    <source>
        <strain evidence="2 3">CBS 129021</strain>
    </source>
</reference>
<comment type="caution">
    <text evidence="2">The sequence shown here is derived from an EMBL/GenBank/DDBJ whole genome shotgun (WGS) entry which is preliminary data.</text>
</comment>
<evidence type="ECO:0000256" key="1">
    <source>
        <dbReference type="SAM" id="MobiDB-lite"/>
    </source>
</evidence>
<organism evidence="2 3">
    <name type="scientific">Pseudomassariella vexata</name>
    <dbReference type="NCBI Taxonomy" id="1141098"/>
    <lineage>
        <taxon>Eukaryota</taxon>
        <taxon>Fungi</taxon>
        <taxon>Dikarya</taxon>
        <taxon>Ascomycota</taxon>
        <taxon>Pezizomycotina</taxon>
        <taxon>Sordariomycetes</taxon>
        <taxon>Xylariomycetidae</taxon>
        <taxon>Amphisphaeriales</taxon>
        <taxon>Pseudomassariaceae</taxon>
        <taxon>Pseudomassariella</taxon>
    </lineage>
</organism>
<dbReference type="STRING" id="1141098.A0A1Y2E801"/>
<dbReference type="InParanoid" id="A0A1Y2E801"/>
<feature type="region of interest" description="Disordered" evidence="1">
    <location>
        <begin position="147"/>
        <end position="219"/>
    </location>
</feature>
<dbReference type="RefSeq" id="XP_040717599.1">
    <property type="nucleotide sequence ID" value="XM_040859717.1"/>
</dbReference>